<gene>
    <name evidence="4" type="ORF">GCM10011609_30560</name>
</gene>
<organism evidence="4 5">
    <name type="scientific">Lentzea pudingi</name>
    <dbReference type="NCBI Taxonomy" id="1789439"/>
    <lineage>
        <taxon>Bacteria</taxon>
        <taxon>Bacillati</taxon>
        <taxon>Actinomycetota</taxon>
        <taxon>Actinomycetes</taxon>
        <taxon>Pseudonocardiales</taxon>
        <taxon>Pseudonocardiaceae</taxon>
        <taxon>Lentzea</taxon>
    </lineage>
</organism>
<evidence type="ECO:0000256" key="2">
    <source>
        <dbReference type="SAM" id="Phobius"/>
    </source>
</evidence>
<feature type="transmembrane region" description="Helical" evidence="2">
    <location>
        <begin position="296"/>
        <end position="318"/>
    </location>
</feature>
<evidence type="ECO:0000313" key="4">
    <source>
        <dbReference type="EMBL" id="GGM91263.1"/>
    </source>
</evidence>
<evidence type="ECO:0000256" key="1">
    <source>
        <dbReference type="SAM" id="MobiDB-lite"/>
    </source>
</evidence>
<name>A0ABQ2HUP0_9PSEU</name>
<dbReference type="RefSeq" id="WP_189155310.1">
    <property type="nucleotide sequence ID" value="NZ_BMNC01000003.1"/>
</dbReference>
<keyword evidence="2" id="KW-1133">Transmembrane helix</keyword>
<protein>
    <recommendedName>
        <fullName evidence="3">Type VII secretion system protein EssD-like domain-containing protein</fullName>
    </recommendedName>
</protein>
<dbReference type="EMBL" id="BMNC01000003">
    <property type="protein sequence ID" value="GGM91263.1"/>
    <property type="molecule type" value="Genomic_DNA"/>
</dbReference>
<dbReference type="InterPro" id="IPR044929">
    <property type="entry name" value="DNA/RNA_non-sp_Endonuclease_sf"/>
</dbReference>
<feature type="region of interest" description="Disordered" evidence="1">
    <location>
        <begin position="328"/>
        <end position="370"/>
    </location>
</feature>
<comment type="caution">
    <text evidence="4">The sequence shown here is derived from an EMBL/GenBank/DDBJ whole genome shotgun (WGS) entry which is preliminary data.</text>
</comment>
<dbReference type="Gene3D" id="3.40.570.10">
    <property type="entry name" value="Extracellular Endonuclease, subunit A"/>
    <property type="match status" value="1"/>
</dbReference>
<dbReference type="Pfam" id="PF13930">
    <property type="entry name" value="Endonuclea_NS_2"/>
    <property type="match status" value="1"/>
</dbReference>
<feature type="domain" description="Type VII secretion system protein EssD-like" evidence="3">
    <location>
        <begin position="366"/>
        <end position="480"/>
    </location>
</feature>
<dbReference type="Proteomes" id="UP000597656">
    <property type="component" value="Unassembled WGS sequence"/>
</dbReference>
<keyword evidence="2" id="KW-0812">Transmembrane</keyword>
<sequence>MLHAQAVQPTRSPLTHAPAHALQRAVGNRAVTGLVQRLAVQRASRSDLLTALRGAIQAGEWQTVATRLNGFNDADIVRLSAGLSVGEAANTRAAVAVHLAGWPQEQTIIAALDRGRAEVARIGRIYQVYEQAVRAGEWAAVTRQLHAMSDQDITSRLAKLPPDAIRDLAEVAHDHSERIAGKVAKAAKDRGVEVPDRSAHLVVGDRDLGPVAERQQTGGERIVAVDSELARGEGASIGGRSVASGPVVVLSALPAVDLAKTAREASGIYRIVACRLVPITTQTVARRAAFGLAVKAPVFVVLTLVGVAITLGVAYAIAHTQEINAQMDKWGGTLPPGGLADTDPAQEEKPDGGDGECECPPGTNATYGGLDSLGRATGVRATMRGRTWSGQRPLEDPAGYSGVVAGQHRAHLLARVLGGSGGRENLVPFGGLQNIRMYVDVESHVEEFVTLNPTTCVEYTATPVYEGNVLSPVAIEVVARDLCTGKEIIRRTVSNYTIH</sequence>
<evidence type="ECO:0000313" key="5">
    <source>
        <dbReference type="Proteomes" id="UP000597656"/>
    </source>
</evidence>
<keyword evidence="2" id="KW-0472">Membrane</keyword>
<keyword evidence="5" id="KW-1185">Reference proteome</keyword>
<reference evidence="5" key="1">
    <citation type="journal article" date="2019" name="Int. J. Syst. Evol. Microbiol.">
        <title>The Global Catalogue of Microorganisms (GCM) 10K type strain sequencing project: providing services to taxonomists for standard genome sequencing and annotation.</title>
        <authorList>
            <consortium name="The Broad Institute Genomics Platform"/>
            <consortium name="The Broad Institute Genome Sequencing Center for Infectious Disease"/>
            <person name="Wu L."/>
            <person name="Ma J."/>
        </authorList>
    </citation>
    <scope>NUCLEOTIDE SEQUENCE [LARGE SCALE GENOMIC DNA]</scope>
    <source>
        <strain evidence="5">CGMCC 4.7319</strain>
    </source>
</reference>
<accession>A0ABQ2HUP0</accession>
<proteinExistence type="predicted"/>
<evidence type="ECO:0000259" key="3">
    <source>
        <dbReference type="Pfam" id="PF13930"/>
    </source>
</evidence>
<dbReference type="InterPro" id="IPR044927">
    <property type="entry name" value="Endonuclea_NS_2"/>
</dbReference>